<dbReference type="GO" id="GO:0046872">
    <property type="term" value="F:metal ion binding"/>
    <property type="evidence" value="ECO:0007669"/>
    <property type="project" value="InterPro"/>
</dbReference>
<sequence>MTLDARLPDEPGPWTTLRIGSEQESDEWARHSAQADWTVLIAPETAGTLADCSRTLTLRGGRSLGSTPEAIDLTGDKLRLAVFLGERGFRTPASRRVVPSLPLPEDVPYPAVLKPIDGAGSVDTFWIPGPSLVPDDAKALPEALLQPFLPGIPSSATFLIGSDNKARLIGIGRQRIEIQEGRFVYRGGVLPDLETSPAPVLAQAVESIPGLRGLIGVDFLRDLEQGTVTILEINPRPTTSYVGLAQLLPPGLLAQTWIDTVKEAHVQADWPLDEIVRAQNPVTFDTDGTIDRMGKREASRG</sequence>
<dbReference type="EMBL" id="CP155447">
    <property type="protein sequence ID" value="XBH04284.1"/>
    <property type="molecule type" value="Genomic_DNA"/>
</dbReference>
<dbReference type="InterPro" id="IPR003806">
    <property type="entry name" value="ATP-grasp_PylC-type"/>
</dbReference>
<dbReference type="GO" id="GO:0005524">
    <property type="term" value="F:ATP binding"/>
    <property type="evidence" value="ECO:0007669"/>
    <property type="project" value="UniProtKB-UniRule"/>
</dbReference>
<dbReference type="InterPro" id="IPR040803">
    <property type="entry name" value="MfnD_preATP-grasp"/>
</dbReference>
<name>A0AAU7CGZ8_9BACT</name>
<evidence type="ECO:0000259" key="2">
    <source>
        <dbReference type="PROSITE" id="PS50975"/>
    </source>
</evidence>
<keyword evidence="1" id="KW-0067">ATP-binding</keyword>
<dbReference type="SUPFAM" id="SSF56059">
    <property type="entry name" value="Glutathione synthetase ATP-binding domain-like"/>
    <property type="match status" value="1"/>
</dbReference>
<dbReference type="Gene3D" id="3.30.470.20">
    <property type="entry name" value="ATP-grasp fold, B domain"/>
    <property type="match status" value="1"/>
</dbReference>
<organism evidence="3">
    <name type="scientific">Singulisphaera sp. Ch08</name>
    <dbReference type="NCBI Taxonomy" id="3120278"/>
    <lineage>
        <taxon>Bacteria</taxon>
        <taxon>Pseudomonadati</taxon>
        <taxon>Planctomycetota</taxon>
        <taxon>Planctomycetia</taxon>
        <taxon>Isosphaerales</taxon>
        <taxon>Isosphaeraceae</taxon>
        <taxon>Singulisphaera</taxon>
    </lineage>
</organism>
<protein>
    <submittedName>
        <fullName evidence="3">ATP-grasp domain-containing protein</fullName>
    </submittedName>
</protein>
<dbReference type="RefSeq" id="WP_406697038.1">
    <property type="nucleotide sequence ID" value="NZ_CP155447.1"/>
</dbReference>
<evidence type="ECO:0000313" key="3">
    <source>
        <dbReference type="EMBL" id="XBH04284.1"/>
    </source>
</evidence>
<evidence type="ECO:0000256" key="1">
    <source>
        <dbReference type="PROSITE-ProRule" id="PRU00409"/>
    </source>
</evidence>
<keyword evidence="1" id="KW-0547">Nucleotide-binding</keyword>
<dbReference type="PROSITE" id="PS50975">
    <property type="entry name" value="ATP_GRASP"/>
    <property type="match status" value="1"/>
</dbReference>
<proteinExistence type="predicted"/>
<gene>
    <name evidence="3" type="ORF">V5E97_39225</name>
</gene>
<dbReference type="AlphaFoldDB" id="A0AAU7CGZ8"/>
<reference evidence="3" key="1">
    <citation type="submission" date="2024-05" db="EMBL/GenBank/DDBJ databases">
        <title>Planctomycetes of the genus Singulisphaera possess chitinolytic capabilities.</title>
        <authorList>
            <person name="Ivanova A."/>
        </authorList>
    </citation>
    <scope>NUCLEOTIDE SEQUENCE</scope>
    <source>
        <strain evidence="3">Ch08T</strain>
    </source>
</reference>
<dbReference type="Pfam" id="PF02655">
    <property type="entry name" value="ATP-grasp_3"/>
    <property type="match status" value="1"/>
</dbReference>
<dbReference type="Pfam" id="PF18301">
    <property type="entry name" value="preATP-grasp_3"/>
    <property type="match status" value="1"/>
</dbReference>
<accession>A0AAU7CGZ8</accession>
<dbReference type="InterPro" id="IPR011761">
    <property type="entry name" value="ATP-grasp"/>
</dbReference>
<feature type="domain" description="ATP-grasp" evidence="2">
    <location>
        <begin position="81"/>
        <end position="262"/>
    </location>
</feature>